<dbReference type="OrthoDB" id="9797151at2"/>
<keyword evidence="3" id="KW-0576">Peroxisome</keyword>
<dbReference type="GO" id="GO:0004165">
    <property type="term" value="F:delta(3)-delta(2)-enoyl-CoA isomerase activity"/>
    <property type="evidence" value="ECO:0007669"/>
    <property type="project" value="UniProtKB-ARBA"/>
</dbReference>
<comment type="subcellular location">
    <subcellularLocation>
        <location evidence="1">Peroxisome</location>
    </subcellularLocation>
</comment>
<dbReference type="Gene3D" id="3.90.226.10">
    <property type="entry name" value="2-enoyl-CoA Hydratase, Chain A, domain 1"/>
    <property type="match status" value="1"/>
</dbReference>
<dbReference type="InterPro" id="IPR051053">
    <property type="entry name" value="ECH/Chromodomain_protein"/>
</dbReference>
<proteinExistence type="inferred from homology"/>
<accession>A0A1G6C6P3</accession>
<dbReference type="RefSeq" id="WP_092592569.1">
    <property type="nucleotide sequence ID" value="NZ_FMXN01000005.1"/>
</dbReference>
<dbReference type="PANTHER" id="PTHR43684:SF1">
    <property type="entry name" value="ENOYL-COA DELTA ISOMERASE 2"/>
    <property type="match status" value="1"/>
</dbReference>
<dbReference type="SUPFAM" id="SSF52096">
    <property type="entry name" value="ClpP/crotonase"/>
    <property type="match status" value="1"/>
</dbReference>
<comment type="similarity">
    <text evidence="2">Belongs to the enoyl-CoA hydratase/isomerase family.</text>
</comment>
<dbReference type="InterPro" id="IPR014748">
    <property type="entry name" value="Enoyl-CoA_hydra_C"/>
</dbReference>
<dbReference type="Pfam" id="PF00378">
    <property type="entry name" value="ECH_1"/>
    <property type="match status" value="1"/>
</dbReference>
<evidence type="ECO:0000313" key="6">
    <source>
        <dbReference type="Proteomes" id="UP000199626"/>
    </source>
</evidence>
<dbReference type="EMBL" id="FMXN01000005">
    <property type="protein sequence ID" value="SDB28481.1"/>
    <property type="molecule type" value="Genomic_DNA"/>
</dbReference>
<evidence type="ECO:0000256" key="2">
    <source>
        <dbReference type="ARBA" id="ARBA00005254"/>
    </source>
</evidence>
<dbReference type="CDD" id="cd06558">
    <property type="entry name" value="crotonase-like"/>
    <property type="match status" value="1"/>
</dbReference>
<dbReference type="Gene3D" id="1.10.12.10">
    <property type="entry name" value="Lyase 2-enoyl-coa Hydratase, Chain A, domain 2"/>
    <property type="match status" value="1"/>
</dbReference>
<dbReference type="STRING" id="1159017.SAMN02927930_01095"/>
<dbReference type="InterPro" id="IPR001753">
    <property type="entry name" value="Enoyl-CoA_hydra/iso"/>
</dbReference>
<sequence length="248" mass="26555">MSEFILSEVRQQVLWLTLNRPEKKNALTQDMYRALNQALLEAEQDTSIAAVVITGAGDSFTAGNDLHDFLAVEALDDTAPPFQFLYTLSRLTVPVVAAVNGLAIGIGTTILLHCDLVYASSNAQFALPFINLGLVPEAGSSLLLPQRVGYLNAAELLLLGDSFSAQQALEFGLVNRVVEPDALLETVTTVTSALAAKPQGSLRASKQLMKLPPETVAERIGREATVFAQALTSDAARAAIHAVLQRKK</sequence>
<evidence type="ECO:0000256" key="3">
    <source>
        <dbReference type="ARBA" id="ARBA00023140"/>
    </source>
</evidence>
<dbReference type="AlphaFoldDB" id="A0A1G6C6P3"/>
<keyword evidence="6" id="KW-1185">Reference proteome</keyword>
<dbReference type="InterPro" id="IPR029045">
    <property type="entry name" value="ClpP/crotonase-like_dom_sf"/>
</dbReference>
<evidence type="ECO:0000313" key="5">
    <source>
        <dbReference type="EMBL" id="SDB28481.1"/>
    </source>
</evidence>
<reference evidence="6" key="1">
    <citation type="submission" date="2016-10" db="EMBL/GenBank/DDBJ databases">
        <authorList>
            <person name="Varghese N."/>
            <person name="Submissions S."/>
        </authorList>
    </citation>
    <scope>NUCLEOTIDE SEQUENCE [LARGE SCALE GENOMIC DNA]</scope>
    <source>
        <strain evidence="6">CGMCC 1.10824</strain>
    </source>
</reference>
<organism evidence="5 6">
    <name type="scientific">Pseudidiomarina indica</name>
    <dbReference type="NCBI Taxonomy" id="1159017"/>
    <lineage>
        <taxon>Bacteria</taxon>
        <taxon>Pseudomonadati</taxon>
        <taxon>Pseudomonadota</taxon>
        <taxon>Gammaproteobacteria</taxon>
        <taxon>Alteromonadales</taxon>
        <taxon>Idiomarinaceae</taxon>
        <taxon>Pseudidiomarina</taxon>
    </lineage>
</organism>
<dbReference type="PANTHER" id="PTHR43684">
    <property type="match status" value="1"/>
</dbReference>
<evidence type="ECO:0000256" key="1">
    <source>
        <dbReference type="ARBA" id="ARBA00004275"/>
    </source>
</evidence>
<evidence type="ECO:0000256" key="4">
    <source>
        <dbReference type="ARBA" id="ARBA00023235"/>
    </source>
</evidence>
<protein>
    <submittedName>
        <fullName evidence="5">Enoyl-CoA hydratase/carnithine racemase</fullName>
    </submittedName>
</protein>
<name>A0A1G6C6P3_9GAMM</name>
<gene>
    <name evidence="5" type="ORF">SAMN02927930_01095</name>
</gene>
<keyword evidence="4" id="KW-0413">Isomerase</keyword>
<dbReference type="Proteomes" id="UP000199626">
    <property type="component" value="Unassembled WGS sequence"/>
</dbReference>